<proteinExistence type="predicted"/>
<accession>A0ACC1HVN3</accession>
<evidence type="ECO:0000313" key="1">
    <source>
        <dbReference type="EMBL" id="KAJ1680100.1"/>
    </source>
</evidence>
<protein>
    <submittedName>
        <fullName evidence="1">Uncharacterized protein</fullName>
    </submittedName>
</protein>
<comment type="caution">
    <text evidence="1">The sequence shown here is derived from an EMBL/GenBank/DDBJ whole genome shotgun (WGS) entry which is preliminary data.</text>
</comment>
<evidence type="ECO:0000313" key="2">
    <source>
        <dbReference type="Proteomes" id="UP001145114"/>
    </source>
</evidence>
<organism evidence="1 2">
    <name type="scientific">Spiromyces aspiralis</name>
    <dbReference type="NCBI Taxonomy" id="68401"/>
    <lineage>
        <taxon>Eukaryota</taxon>
        <taxon>Fungi</taxon>
        <taxon>Fungi incertae sedis</taxon>
        <taxon>Zoopagomycota</taxon>
        <taxon>Kickxellomycotina</taxon>
        <taxon>Kickxellomycetes</taxon>
        <taxon>Kickxellales</taxon>
        <taxon>Kickxellaceae</taxon>
        <taxon>Spiromyces</taxon>
    </lineage>
</organism>
<dbReference type="EMBL" id="JAMZIH010000046">
    <property type="protein sequence ID" value="KAJ1680100.1"/>
    <property type="molecule type" value="Genomic_DNA"/>
</dbReference>
<sequence>MADEYSLKLAGIACAIAFTVFLILMALSCIANGGISRRKISSASKGPLPGPTTKTSLAQQPRPLTRQFSRAGDTIKFSPHTPDTSPLTRSSTNASSASTIVSSGAYSNARSKVDASPRLHPRTLLDE</sequence>
<keyword evidence="2" id="KW-1185">Reference proteome</keyword>
<gene>
    <name evidence="1" type="ORF">EV182_000675</name>
</gene>
<dbReference type="Proteomes" id="UP001145114">
    <property type="component" value="Unassembled WGS sequence"/>
</dbReference>
<reference evidence="1" key="1">
    <citation type="submission" date="2022-06" db="EMBL/GenBank/DDBJ databases">
        <title>Phylogenomic reconstructions and comparative analyses of Kickxellomycotina fungi.</title>
        <authorList>
            <person name="Reynolds N.K."/>
            <person name="Stajich J.E."/>
            <person name="Barry K."/>
            <person name="Grigoriev I.V."/>
            <person name="Crous P."/>
            <person name="Smith M.E."/>
        </authorList>
    </citation>
    <scope>NUCLEOTIDE SEQUENCE</scope>
    <source>
        <strain evidence="1">RSA 2271</strain>
    </source>
</reference>
<name>A0ACC1HVN3_9FUNG</name>